<dbReference type="GO" id="GO:0070221">
    <property type="term" value="P:sulfide oxidation, using sulfide:quinone oxidoreductase"/>
    <property type="evidence" value="ECO:0007669"/>
    <property type="project" value="TreeGrafter"/>
</dbReference>
<dbReference type="Gene3D" id="3.50.50.60">
    <property type="entry name" value="FAD/NAD(P)-binding domain"/>
    <property type="match status" value="2"/>
</dbReference>
<evidence type="ECO:0000256" key="4">
    <source>
        <dbReference type="ARBA" id="ARBA00022827"/>
    </source>
</evidence>
<accession>A0A4R4D499</accession>
<evidence type="ECO:0000256" key="6">
    <source>
        <dbReference type="ARBA" id="ARBA00023002"/>
    </source>
</evidence>
<dbReference type="AlphaFoldDB" id="A0A4R4D499"/>
<feature type="domain" description="Beta-lactamase hydrolase-like protein phosphatase-like" evidence="7">
    <location>
        <begin position="6"/>
        <end position="111"/>
    </location>
</feature>
<dbReference type="Gene3D" id="3.90.190.10">
    <property type="entry name" value="Protein tyrosine phosphatase superfamily"/>
    <property type="match status" value="1"/>
</dbReference>
<dbReference type="InterPro" id="IPR036188">
    <property type="entry name" value="FAD/NAD-bd_sf"/>
</dbReference>
<dbReference type="SUPFAM" id="SSF51905">
    <property type="entry name" value="FAD/NAD(P)-binding domain"/>
    <property type="match status" value="2"/>
</dbReference>
<keyword evidence="5" id="KW-0809">Transit peptide</keyword>
<dbReference type="PANTHER" id="PTHR10632:SF2">
    <property type="entry name" value="SULFIDE:QUINONE OXIDOREDUCTASE, MITOCHONDRIAL"/>
    <property type="match status" value="1"/>
</dbReference>
<evidence type="ECO:0000256" key="1">
    <source>
        <dbReference type="ARBA" id="ARBA00001974"/>
    </source>
</evidence>
<dbReference type="PANTHER" id="PTHR10632">
    <property type="entry name" value="SULFIDE:QUINONE OXIDOREDUCTASE"/>
    <property type="match status" value="1"/>
</dbReference>
<sequence length="579" mass="62308">MDRIARLTPFLSVTPQVSEADIGVAAAQGFRAIVNNRPDGEAPDQPASATMAAAAARHGLGYRHIPVVSGQVTEADVEAFAAALAGLKGPVLAFCRTGTRSATLWALSEAGRLAPEAVLRATAEAGYDLTGLRPRLEARWQAGAVDTAPAASTIHDVLILGGGAAGIATAASLLRRRPGLDIAIVEPAERHYYQPGWTLVGGGAFDRRRTERPMAAVMPRGVRWVRAAAAAFEPEHNAVVLEDGTRLGYRVLVVAPGLKLDWDRVEGLRATLGRNGVTSNYLFDLAPYTWQLVQGLERGRALFSQPSMPIKCAGAPQKAMYLSCSEWERRGVLRDIEVHFHTAAAVLFGVKEFVPPLMRTVERYGARLDLSSNLKAVDGPGRRAWFEEKDAEGKARLVERGFDMLHVCPPQVAPDFVRSSPLADAAGWVEVDNETLQHPRYGNIFGLGDACSAPNAKTAAAVRKQAPVVAENVLATLDGRSPRALYDGYGSCPLTVERGKVVLAEFGYGGKLLPTFPLDPVVPRRSAWWLKAKLLPTLYFDVMLKGREWLAAPRLLPHPPQPHEVAAAADFQDAGAKTG</sequence>
<dbReference type="GO" id="GO:0071949">
    <property type="term" value="F:FAD binding"/>
    <property type="evidence" value="ECO:0007669"/>
    <property type="project" value="TreeGrafter"/>
</dbReference>
<comment type="caution">
    <text evidence="8">The sequence shown here is derived from an EMBL/GenBank/DDBJ whole genome shotgun (WGS) entry which is preliminary data.</text>
</comment>
<dbReference type="NCBIfam" id="TIGR01244">
    <property type="entry name" value="TIGR01244 family sulfur transferase"/>
    <property type="match status" value="1"/>
</dbReference>
<comment type="cofactor">
    <cofactor evidence="1">
        <name>FAD</name>
        <dbReference type="ChEBI" id="CHEBI:57692"/>
    </cofactor>
</comment>
<evidence type="ECO:0000313" key="9">
    <source>
        <dbReference type="Proteomes" id="UP000295023"/>
    </source>
</evidence>
<dbReference type="SUPFAM" id="SSF52799">
    <property type="entry name" value="(Phosphotyrosine protein) phosphatases II"/>
    <property type="match status" value="1"/>
</dbReference>
<protein>
    <submittedName>
        <fullName evidence="8">TIGR01244 family phosphatase</fullName>
    </submittedName>
</protein>
<reference evidence="8 9" key="1">
    <citation type="submission" date="2019-03" db="EMBL/GenBank/DDBJ databases">
        <title>Paracraurococcus aquatilis NE82 genome sequence.</title>
        <authorList>
            <person name="Zhao Y."/>
            <person name="Du Z."/>
        </authorList>
    </citation>
    <scope>NUCLEOTIDE SEQUENCE [LARGE SCALE GENOMIC DNA]</scope>
    <source>
        <strain evidence="8 9">NE82</strain>
    </source>
</reference>
<keyword evidence="6" id="KW-0560">Oxidoreductase</keyword>
<dbReference type="CDD" id="cd14503">
    <property type="entry name" value="PTP-bact"/>
    <property type="match status" value="1"/>
</dbReference>
<evidence type="ECO:0000256" key="3">
    <source>
        <dbReference type="ARBA" id="ARBA00022719"/>
    </source>
</evidence>
<proteinExistence type="predicted"/>
<evidence type="ECO:0000256" key="2">
    <source>
        <dbReference type="ARBA" id="ARBA00022630"/>
    </source>
</evidence>
<evidence type="ECO:0000259" key="7">
    <source>
        <dbReference type="Pfam" id="PF04273"/>
    </source>
</evidence>
<dbReference type="GO" id="GO:0048038">
    <property type="term" value="F:quinone binding"/>
    <property type="evidence" value="ECO:0007669"/>
    <property type="project" value="UniProtKB-KW"/>
</dbReference>
<dbReference type="RefSeq" id="WP_132297033.1">
    <property type="nucleotide sequence ID" value="NZ_SKBM01000046.1"/>
</dbReference>
<keyword evidence="9" id="KW-1185">Reference proteome</keyword>
<name>A0A4R4D499_9PROT</name>
<keyword evidence="3" id="KW-0874">Quinone</keyword>
<dbReference type="InterPro" id="IPR029021">
    <property type="entry name" value="Prot-tyrosine_phosphatase-like"/>
</dbReference>
<dbReference type="GO" id="GO:0016787">
    <property type="term" value="F:hydrolase activity"/>
    <property type="evidence" value="ECO:0007669"/>
    <property type="project" value="InterPro"/>
</dbReference>
<keyword evidence="4" id="KW-0274">FAD</keyword>
<organism evidence="8 9">
    <name type="scientific">Roseicella aquatilis</name>
    <dbReference type="NCBI Taxonomy" id="2527868"/>
    <lineage>
        <taxon>Bacteria</taxon>
        <taxon>Pseudomonadati</taxon>
        <taxon>Pseudomonadota</taxon>
        <taxon>Alphaproteobacteria</taxon>
        <taxon>Acetobacterales</taxon>
        <taxon>Roseomonadaceae</taxon>
        <taxon>Roseicella</taxon>
    </lineage>
</organism>
<dbReference type="Pfam" id="PF04273">
    <property type="entry name" value="BLH_phosphatase"/>
    <property type="match status" value="1"/>
</dbReference>
<dbReference type="InterPro" id="IPR005939">
    <property type="entry name" value="BLH_phosphatase-like"/>
</dbReference>
<keyword evidence="2" id="KW-0285">Flavoprotein</keyword>
<dbReference type="OrthoDB" id="9805710at2"/>
<dbReference type="FunFam" id="3.50.50.60:FF:000034">
    <property type="entry name" value="sulfide:quinone oxidoreductase, mitochondrial"/>
    <property type="match status" value="1"/>
</dbReference>
<dbReference type="EMBL" id="SKBM01000046">
    <property type="protein sequence ID" value="TCZ52768.1"/>
    <property type="molecule type" value="Genomic_DNA"/>
</dbReference>
<evidence type="ECO:0000313" key="8">
    <source>
        <dbReference type="EMBL" id="TCZ52768.1"/>
    </source>
</evidence>
<dbReference type="InterPro" id="IPR015904">
    <property type="entry name" value="Sulphide_quinone_reductase"/>
</dbReference>
<evidence type="ECO:0000256" key="5">
    <source>
        <dbReference type="ARBA" id="ARBA00022946"/>
    </source>
</evidence>
<gene>
    <name evidence="8" type="ORF">EXY23_25930</name>
</gene>
<dbReference type="Proteomes" id="UP000295023">
    <property type="component" value="Unassembled WGS sequence"/>
</dbReference>
<dbReference type="GO" id="GO:0070224">
    <property type="term" value="F:sulfide:quinone oxidoreductase activity"/>
    <property type="evidence" value="ECO:0007669"/>
    <property type="project" value="TreeGrafter"/>
</dbReference>